<dbReference type="AlphaFoldDB" id="H2YDI3"/>
<dbReference type="InParanoid" id="H2YDI3"/>
<accession>H2YDI3</accession>
<evidence type="ECO:0000313" key="2">
    <source>
        <dbReference type="Ensembl" id="ENSCSAVP00000003381.1"/>
    </source>
</evidence>
<reference evidence="2" key="3">
    <citation type="submission" date="2025-09" db="UniProtKB">
        <authorList>
            <consortium name="Ensembl"/>
        </authorList>
    </citation>
    <scope>IDENTIFICATION</scope>
</reference>
<dbReference type="HOGENOM" id="CLU_2391530_0_0_1"/>
<keyword evidence="1" id="KW-0812">Transmembrane</keyword>
<evidence type="ECO:0000313" key="3">
    <source>
        <dbReference type="Proteomes" id="UP000007875"/>
    </source>
</evidence>
<reference evidence="3" key="1">
    <citation type="submission" date="2003-08" db="EMBL/GenBank/DDBJ databases">
        <authorList>
            <person name="Birren B."/>
            <person name="Nusbaum C."/>
            <person name="Abebe A."/>
            <person name="Abouelleil A."/>
            <person name="Adekoya E."/>
            <person name="Ait-zahra M."/>
            <person name="Allen N."/>
            <person name="Allen T."/>
            <person name="An P."/>
            <person name="Anderson M."/>
            <person name="Anderson S."/>
            <person name="Arachchi H."/>
            <person name="Armbruster J."/>
            <person name="Bachantsang P."/>
            <person name="Baldwin J."/>
            <person name="Barry A."/>
            <person name="Bayul T."/>
            <person name="Blitshsteyn B."/>
            <person name="Bloom T."/>
            <person name="Blye J."/>
            <person name="Boguslavskiy L."/>
            <person name="Borowsky M."/>
            <person name="Boukhgalter B."/>
            <person name="Brunache A."/>
            <person name="Butler J."/>
            <person name="Calixte N."/>
            <person name="Calvo S."/>
            <person name="Camarata J."/>
            <person name="Campo K."/>
            <person name="Chang J."/>
            <person name="Cheshatsang Y."/>
            <person name="Citroen M."/>
            <person name="Collymore A."/>
            <person name="Considine T."/>
            <person name="Cook A."/>
            <person name="Cooke P."/>
            <person name="Corum B."/>
            <person name="Cuomo C."/>
            <person name="David R."/>
            <person name="Dawoe T."/>
            <person name="Degray S."/>
            <person name="Dodge S."/>
            <person name="Dooley K."/>
            <person name="Dorje P."/>
            <person name="Dorjee K."/>
            <person name="Dorris L."/>
            <person name="Duffey N."/>
            <person name="Dupes A."/>
            <person name="Elkins T."/>
            <person name="Engels R."/>
            <person name="Erickson J."/>
            <person name="Farina A."/>
            <person name="Faro S."/>
            <person name="Ferreira P."/>
            <person name="Fischer H."/>
            <person name="Fitzgerald M."/>
            <person name="Foley K."/>
            <person name="Gage D."/>
            <person name="Galagan J."/>
            <person name="Gearin G."/>
            <person name="Gnerre S."/>
            <person name="Gnirke A."/>
            <person name="Goyette A."/>
            <person name="Graham J."/>
            <person name="Grandbois E."/>
            <person name="Gyaltsen K."/>
            <person name="Hafez N."/>
            <person name="Hagopian D."/>
            <person name="Hagos B."/>
            <person name="Hall J."/>
            <person name="Hatcher B."/>
            <person name="Heller A."/>
            <person name="Higgins H."/>
            <person name="Honan T."/>
            <person name="Horn A."/>
            <person name="Houde N."/>
            <person name="Hughes L."/>
            <person name="Hulme W."/>
            <person name="Husby E."/>
            <person name="Iliev I."/>
            <person name="Jaffe D."/>
            <person name="Jones C."/>
            <person name="Kamal M."/>
            <person name="Kamat A."/>
            <person name="Kamvysselis M."/>
            <person name="Karlsson E."/>
            <person name="Kells C."/>
            <person name="Kieu A."/>
            <person name="Kisner P."/>
            <person name="Kodira C."/>
            <person name="Kulbokas E."/>
            <person name="Labutti K."/>
            <person name="Lama D."/>
            <person name="Landers T."/>
            <person name="Leger J."/>
            <person name="Levine S."/>
            <person name="Lewis D."/>
            <person name="Lewis T."/>
            <person name="Lindblad-toh K."/>
            <person name="Liu X."/>
            <person name="Lokyitsang T."/>
            <person name="Lokyitsang Y."/>
            <person name="Lucien O."/>
            <person name="Lui A."/>
            <person name="Ma L.J."/>
            <person name="Mabbitt R."/>
            <person name="Macdonald J."/>
            <person name="Maclean C."/>
            <person name="Major J."/>
            <person name="Manning J."/>
            <person name="Marabella R."/>
            <person name="Maru K."/>
            <person name="Matthews C."/>
            <person name="Mauceli E."/>
            <person name="Mccarthy M."/>
            <person name="Mcdonough S."/>
            <person name="Mcghee T."/>
            <person name="Meldrim J."/>
            <person name="Meneus L."/>
            <person name="Mesirov J."/>
            <person name="Mihalev A."/>
            <person name="Mihova T."/>
            <person name="Mikkelsen T."/>
            <person name="Mlenga V."/>
            <person name="Moru K."/>
            <person name="Mozes J."/>
            <person name="Mulrain L."/>
            <person name="Munson G."/>
            <person name="Naylor J."/>
            <person name="Newes C."/>
            <person name="Nguyen C."/>
            <person name="Nguyen N."/>
            <person name="Nguyen T."/>
            <person name="Nicol R."/>
            <person name="Nielsen C."/>
            <person name="Nizzari M."/>
            <person name="Norbu C."/>
            <person name="Norbu N."/>
            <person name="O'donnell P."/>
            <person name="Okoawo O."/>
            <person name="O'leary S."/>
            <person name="Omotosho B."/>
            <person name="O'neill K."/>
            <person name="Osman S."/>
            <person name="Parker S."/>
            <person name="Perrin D."/>
            <person name="Phunkhang P."/>
            <person name="Piqani B."/>
            <person name="Purcell S."/>
            <person name="Rachupka T."/>
            <person name="Ramasamy U."/>
            <person name="Rameau R."/>
            <person name="Ray V."/>
            <person name="Raymond C."/>
            <person name="Retta R."/>
            <person name="Richardson S."/>
            <person name="Rise C."/>
            <person name="Rodriguez J."/>
            <person name="Rogers J."/>
            <person name="Rogov P."/>
            <person name="Rutman M."/>
            <person name="Schupbach R."/>
            <person name="Seaman C."/>
            <person name="Settipalli S."/>
            <person name="Sharpe T."/>
            <person name="Sheridan J."/>
            <person name="Sherpa N."/>
            <person name="Shi J."/>
            <person name="Smirnov S."/>
            <person name="Smith C."/>
            <person name="Sougnez C."/>
            <person name="Spencer B."/>
            <person name="Stalker J."/>
            <person name="Stange-thomann N."/>
            <person name="Stavropoulos S."/>
            <person name="Stetson K."/>
            <person name="Stone C."/>
            <person name="Stone S."/>
            <person name="Stubbs M."/>
            <person name="Talamas J."/>
            <person name="Tchuinga P."/>
            <person name="Tenzing P."/>
            <person name="Tesfaye S."/>
            <person name="Theodore J."/>
            <person name="Thoulutsang Y."/>
            <person name="Topham K."/>
            <person name="Towey S."/>
            <person name="Tsamla T."/>
            <person name="Tsomo N."/>
            <person name="Vallee D."/>
            <person name="Vassiliev H."/>
            <person name="Venkataraman V."/>
            <person name="Vinson J."/>
            <person name="Vo A."/>
            <person name="Wade C."/>
            <person name="Wang S."/>
            <person name="Wangchuk T."/>
            <person name="Wangdi T."/>
            <person name="Whittaker C."/>
            <person name="Wilkinson J."/>
            <person name="Wu Y."/>
            <person name="Wyman D."/>
            <person name="Yadav S."/>
            <person name="Yang S."/>
            <person name="Yang X."/>
            <person name="Yeager S."/>
            <person name="Yee E."/>
            <person name="Young G."/>
            <person name="Zainoun J."/>
            <person name="Zembeck L."/>
            <person name="Zimmer A."/>
            <person name="Zody M."/>
            <person name="Lander E."/>
        </authorList>
    </citation>
    <scope>NUCLEOTIDE SEQUENCE [LARGE SCALE GENOMIC DNA]</scope>
</reference>
<dbReference type="Proteomes" id="UP000007875">
    <property type="component" value="Unassembled WGS sequence"/>
</dbReference>
<name>H2YDI3_CIOSA</name>
<reference evidence="2" key="2">
    <citation type="submission" date="2025-08" db="UniProtKB">
        <authorList>
            <consortium name="Ensembl"/>
        </authorList>
    </citation>
    <scope>IDENTIFICATION</scope>
</reference>
<organism evidence="2 3">
    <name type="scientific">Ciona savignyi</name>
    <name type="common">Pacific transparent sea squirt</name>
    <dbReference type="NCBI Taxonomy" id="51511"/>
    <lineage>
        <taxon>Eukaryota</taxon>
        <taxon>Metazoa</taxon>
        <taxon>Chordata</taxon>
        <taxon>Tunicata</taxon>
        <taxon>Ascidiacea</taxon>
        <taxon>Phlebobranchia</taxon>
        <taxon>Cionidae</taxon>
        <taxon>Ciona</taxon>
    </lineage>
</organism>
<keyword evidence="3" id="KW-1185">Reference proteome</keyword>
<dbReference type="Ensembl" id="ENSCSAVT00000003432.1">
    <property type="protein sequence ID" value="ENSCSAVP00000003381.1"/>
    <property type="gene ID" value="ENSCSAVG00000002005.1"/>
</dbReference>
<protein>
    <submittedName>
        <fullName evidence="2">Uncharacterized protein</fullName>
    </submittedName>
</protein>
<proteinExistence type="predicted"/>
<sequence length="94" mass="10086">LFTGILDLAFSLVAFDVFYLAKVGAGVWIGIVVISTGCVGVVTSRSQLRRHTALLLFLCMSIISMILSVVLLSFAIAELTTGAHTEGMLQQKQI</sequence>
<keyword evidence="1" id="KW-1133">Transmembrane helix</keyword>
<evidence type="ECO:0000256" key="1">
    <source>
        <dbReference type="SAM" id="Phobius"/>
    </source>
</evidence>
<keyword evidence="1" id="KW-0472">Membrane</keyword>
<dbReference type="GeneTree" id="ENSGT00530000066374"/>
<feature type="transmembrane region" description="Helical" evidence="1">
    <location>
        <begin position="20"/>
        <end position="42"/>
    </location>
</feature>
<feature type="transmembrane region" description="Helical" evidence="1">
    <location>
        <begin position="54"/>
        <end position="77"/>
    </location>
</feature>